<dbReference type="Pfam" id="PF00005">
    <property type="entry name" value="ABC_tran"/>
    <property type="match status" value="1"/>
</dbReference>
<feature type="transmembrane region" description="Helical" evidence="7">
    <location>
        <begin position="402"/>
        <end position="425"/>
    </location>
</feature>
<dbReference type="PROSITE" id="PS50929">
    <property type="entry name" value="ABC_TM1F"/>
    <property type="match status" value="1"/>
</dbReference>
<dbReference type="InterPro" id="IPR036640">
    <property type="entry name" value="ABC1_TM_sf"/>
</dbReference>
<dbReference type="PANTHER" id="PTHR43394:SF4">
    <property type="entry name" value="TOXIN SECRETION ABC TRANSPORTER ATP-BINDING PROTEIN"/>
    <property type="match status" value="1"/>
</dbReference>
<dbReference type="InterPro" id="IPR003439">
    <property type="entry name" value="ABC_transporter-like_ATP-bd"/>
</dbReference>
<dbReference type="Gene3D" id="3.40.50.300">
    <property type="entry name" value="P-loop containing nucleotide triphosphate hydrolases"/>
    <property type="match status" value="1"/>
</dbReference>
<evidence type="ECO:0000313" key="10">
    <source>
        <dbReference type="EMBL" id="TWT40762.1"/>
    </source>
</evidence>
<comment type="caution">
    <text evidence="10">The sequence shown here is derived from an EMBL/GenBank/DDBJ whole genome shotgun (WGS) entry which is preliminary data.</text>
</comment>
<dbReference type="OrthoDB" id="311344at2"/>
<keyword evidence="11" id="KW-1185">Reference proteome</keyword>
<accession>A0A5C5VTG1</accession>
<evidence type="ECO:0000256" key="5">
    <source>
        <dbReference type="ARBA" id="ARBA00022989"/>
    </source>
</evidence>
<dbReference type="SUPFAM" id="SSF52540">
    <property type="entry name" value="P-loop containing nucleoside triphosphate hydrolases"/>
    <property type="match status" value="1"/>
</dbReference>
<evidence type="ECO:0000256" key="6">
    <source>
        <dbReference type="ARBA" id="ARBA00023136"/>
    </source>
</evidence>
<dbReference type="RefSeq" id="WP_146575373.1">
    <property type="nucleotide sequence ID" value="NZ_SJPH01000010.1"/>
</dbReference>
<dbReference type="Proteomes" id="UP000318995">
    <property type="component" value="Unassembled WGS sequence"/>
</dbReference>
<dbReference type="GO" id="GO:0016887">
    <property type="term" value="F:ATP hydrolysis activity"/>
    <property type="evidence" value="ECO:0007669"/>
    <property type="project" value="InterPro"/>
</dbReference>
<dbReference type="InterPro" id="IPR003593">
    <property type="entry name" value="AAA+_ATPase"/>
</dbReference>
<evidence type="ECO:0000313" key="11">
    <source>
        <dbReference type="Proteomes" id="UP000318995"/>
    </source>
</evidence>
<dbReference type="Pfam" id="PF00664">
    <property type="entry name" value="ABC_membrane"/>
    <property type="match status" value="1"/>
</dbReference>
<feature type="transmembrane region" description="Helical" evidence="7">
    <location>
        <begin position="211"/>
        <end position="240"/>
    </location>
</feature>
<dbReference type="SMART" id="SM00382">
    <property type="entry name" value="AAA"/>
    <property type="match status" value="1"/>
</dbReference>
<keyword evidence="4 10" id="KW-0067">ATP-binding</keyword>
<dbReference type="SUPFAM" id="SSF90123">
    <property type="entry name" value="ABC transporter transmembrane region"/>
    <property type="match status" value="1"/>
</dbReference>
<feature type="transmembrane region" description="Helical" evidence="7">
    <location>
        <begin position="319"/>
        <end position="340"/>
    </location>
</feature>
<dbReference type="GO" id="GO:0005524">
    <property type="term" value="F:ATP binding"/>
    <property type="evidence" value="ECO:0007669"/>
    <property type="project" value="UniProtKB-KW"/>
</dbReference>
<dbReference type="AlphaFoldDB" id="A0A5C5VTG1"/>
<feature type="transmembrane region" description="Helical" evidence="7">
    <location>
        <begin position="178"/>
        <end position="199"/>
    </location>
</feature>
<gene>
    <name evidence="10" type="primary">hlyB</name>
    <name evidence="10" type="ORF">Pla111_31800</name>
</gene>
<keyword evidence="5 7" id="KW-1133">Transmembrane helix</keyword>
<organism evidence="10 11">
    <name type="scientific">Botrimarina hoheduenensis</name>
    <dbReference type="NCBI Taxonomy" id="2528000"/>
    <lineage>
        <taxon>Bacteria</taxon>
        <taxon>Pseudomonadati</taxon>
        <taxon>Planctomycetota</taxon>
        <taxon>Planctomycetia</taxon>
        <taxon>Pirellulales</taxon>
        <taxon>Lacipirellulaceae</taxon>
        <taxon>Botrimarina</taxon>
    </lineage>
</organism>
<evidence type="ECO:0000256" key="2">
    <source>
        <dbReference type="ARBA" id="ARBA00022692"/>
    </source>
</evidence>
<dbReference type="InterPro" id="IPR039421">
    <property type="entry name" value="Type_1_exporter"/>
</dbReference>
<dbReference type="PANTHER" id="PTHR43394">
    <property type="entry name" value="ATP-DEPENDENT PERMEASE MDL1, MITOCHONDRIAL"/>
    <property type="match status" value="1"/>
</dbReference>
<sequence length="717" mass="77342">MAPESLNTDRQSLATTLLRISRDCGAVVERSRTEQLLTEARVAWPGEESDRWAKWLVESSNSLALRAKVARLSLDDALKLVEDGAHVIGGYQPNAGVLVLLSYDGRNAQVATGAIDGRTKISRSALESRCGAEGSTGRVYTWVVVEPPELGASPGHAAHTHRPIDRVLELVRPEWPDIWVIIVFALFTGIMSLATPIAVEALVDTVAFGRLFQQLAVITALLFGCLTIAATMSGLQTYVVEMIQRRLFARVAADLAHRLPRVDHAKLGSEYAPELANRFFDVVTLQKVVAQLLLDGLTVVLTTLIGMTVLAFYHPFLLLFTALLAVVVIGGLLFLGRGAIDSGINESKMKYKIGAWLEDLMRCPTGFKGKGGSEFAADRANLLVSKYLSSRRKHFRLLFRQVVFVLALQAIAGTVLLAGGGWLVMQGQLSLGQLVAAELIVSTILASLAKLGKHLEGFYDLTAAVDKLGHLFDLSIERHDGLLSVPQGTGFGVRLTDVQRHGRGEALSSGVTVSIEPGERVALYGRAGTGKTTLLNLLYGVESPDDGHIEIEGADPRDLRPDVLRAKIALVGEPETFAGTVMENVRIGRPEVTSTDVRKALEAIGLLDDILELPDGIETHLGASGVPLTPNQLRLLMIARAIVSRPSLVMVDGTLDALPDAEFDDALAALTDRTAQWTLVLATGKKSIAQPFGRILHFAADEQPGQERLSTSRGISE</sequence>
<dbReference type="GO" id="GO:0005886">
    <property type="term" value="C:plasma membrane"/>
    <property type="evidence" value="ECO:0007669"/>
    <property type="project" value="UniProtKB-SubCell"/>
</dbReference>
<comment type="subcellular location">
    <subcellularLocation>
        <location evidence="1">Cell membrane</location>
        <topology evidence="1">Multi-pass membrane protein</topology>
    </subcellularLocation>
</comment>
<feature type="domain" description="ABC transporter" evidence="8">
    <location>
        <begin position="493"/>
        <end position="717"/>
    </location>
</feature>
<feature type="domain" description="ABC transmembrane type-1" evidence="9">
    <location>
        <begin position="179"/>
        <end position="460"/>
    </location>
</feature>
<evidence type="ECO:0000256" key="7">
    <source>
        <dbReference type="SAM" id="Phobius"/>
    </source>
</evidence>
<dbReference type="GO" id="GO:0015421">
    <property type="term" value="F:ABC-type oligopeptide transporter activity"/>
    <property type="evidence" value="ECO:0007669"/>
    <property type="project" value="TreeGrafter"/>
</dbReference>
<evidence type="ECO:0000256" key="1">
    <source>
        <dbReference type="ARBA" id="ARBA00004651"/>
    </source>
</evidence>
<keyword evidence="2 7" id="KW-0812">Transmembrane</keyword>
<feature type="transmembrane region" description="Helical" evidence="7">
    <location>
        <begin position="292"/>
        <end position="313"/>
    </location>
</feature>
<name>A0A5C5VTG1_9BACT</name>
<protein>
    <submittedName>
        <fullName evidence="10">Alpha-hemolysin translocation ATP-binding protein HlyB</fullName>
    </submittedName>
</protein>
<dbReference type="Gene3D" id="1.20.1560.10">
    <property type="entry name" value="ABC transporter type 1, transmembrane domain"/>
    <property type="match status" value="1"/>
</dbReference>
<dbReference type="PROSITE" id="PS50893">
    <property type="entry name" value="ABC_TRANSPORTER_2"/>
    <property type="match status" value="1"/>
</dbReference>
<dbReference type="InterPro" id="IPR011527">
    <property type="entry name" value="ABC1_TM_dom"/>
</dbReference>
<proteinExistence type="predicted"/>
<dbReference type="InterPro" id="IPR027417">
    <property type="entry name" value="P-loop_NTPase"/>
</dbReference>
<evidence type="ECO:0000259" key="9">
    <source>
        <dbReference type="PROSITE" id="PS50929"/>
    </source>
</evidence>
<evidence type="ECO:0000259" key="8">
    <source>
        <dbReference type="PROSITE" id="PS50893"/>
    </source>
</evidence>
<keyword evidence="6 7" id="KW-0472">Membrane</keyword>
<evidence type="ECO:0000256" key="4">
    <source>
        <dbReference type="ARBA" id="ARBA00022840"/>
    </source>
</evidence>
<keyword evidence="3" id="KW-0547">Nucleotide-binding</keyword>
<evidence type="ECO:0000256" key="3">
    <source>
        <dbReference type="ARBA" id="ARBA00022741"/>
    </source>
</evidence>
<dbReference type="EMBL" id="SJPH01000010">
    <property type="protein sequence ID" value="TWT40762.1"/>
    <property type="molecule type" value="Genomic_DNA"/>
</dbReference>
<reference evidence="10 11" key="1">
    <citation type="submission" date="2019-02" db="EMBL/GenBank/DDBJ databases">
        <title>Deep-cultivation of Planctomycetes and their phenomic and genomic characterization uncovers novel biology.</title>
        <authorList>
            <person name="Wiegand S."/>
            <person name="Jogler M."/>
            <person name="Boedeker C."/>
            <person name="Pinto D."/>
            <person name="Vollmers J."/>
            <person name="Rivas-Marin E."/>
            <person name="Kohn T."/>
            <person name="Peeters S.H."/>
            <person name="Heuer A."/>
            <person name="Rast P."/>
            <person name="Oberbeckmann S."/>
            <person name="Bunk B."/>
            <person name="Jeske O."/>
            <person name="Meyerdierks A."/>
            <person name="Storesund J.E."/>
            <person name="Kallscheuer N."/>
            <person name="Luecker S."/>
            <person name="Lage O.M."/>
            <person name="Pohl T."/>
            <person name="Merkel B.J."/>
            <person name="Hornburger P."/>
            <person name="Mueller R.-W."/>
            <person name="Bruemmer F."/>
            <person name="Labrenz M."/>
            <person name="Spormann A.M."/>
            <person name="Op Den Camp H."/>
            <person name="Overmann J."/>
            <person name="Amann R."/>
            <person name="Jetten M.S.M."/>
            <person name="Mascher T."/>
            <person name="Medema M.H."/>
            <person name="Devos D.P."/>
            <person name="Kaster A.-K."/>
            <person name="Ovreas L."/>
            <person name="Rohde M."/>
            <person name="Galperin M.Y."/>
            <person name="Jogler C."/>
        </authorList>
    </citation>
    <scope>NUCLEOTIDE SEQUENCE [LARGE SCALE GENOMIC DNA]</scope>
    <source>
        <strain evidence="10 11">Pla111</strain>
    </source>
</reference>